<organism evidence="1 2">
    <name type="scientific">Violaceomyces palustris</name>
    <dbReference type="NCBI Taxonomy" id="1673888"/>
    <lineage>
        <taxon>Eukaryota</taxon>
        <taxon>Fungi</taxon>
        <taxon>Dikarya</taxon>
        <taxon>Basidiomycota</taxon>
        <taxon>Ustilaginomycotina</taxon>
        <taxon>Ustilaginomycetes</taxon>
        <taxon>Violaceomycetales</taxon>
        <taxon>Violaceomycetaceae</taxon>
        <taxon>Violaceomyces</taxon>
    </lineage>
</organism>
<gene>
    <name evidence="1" type="ORF">IE53DRAFT_310302</name>
</gene>
<evidence type="ECO:0000313" key="1">
    <source>
        <dbReference type="EMBL" id="PWN53375.1"/>
    </source>
</evidence>
<protein>
    <submittedName>
        <fullName evidence="1">Flavin-binding monooxygenase-like protein</fullName>
    </submittedName>
</protein>
<keyword evidence="2" id="KW-1185">Reference proteome</keyword>
<evidence type="ECO:0000313" key="2">
    <source>
        <dbReference type="Proteomes" id="UP000245626"/>
    </source>
</evidence>
<accession>A0ACD0P5J0</accession>
<sequence length="617" mass="68897">MAPASVAAAPTPAHDLRSAAPTQAAAIDDPKEAALQIIRRYVASLQSALDAGSAPHVASHFSQDGYWRDLMTLEWEFRTIQGSQKIQNWLEENNNERLSPNKVIRNITIEEPSVAIMNPFPGVTWLVSFFNFETATNRGRGCLRIQQDPTDGQWKAYTFFTGIEELKGYEMKHGANRKPGVDHGNNVGRKSWKTNRKEQVNYENGRQPQVVIIGGGQAGLTAAAQLGQLEIDALIIERNDRIGDNWRKRYDFLVLHDPVWYDHLPYMKFPDHWPVFTPKDKLGDWFEAYVTAMELNVWTSTKLESSEYDEASGKWTLKVTRGDGTQRTLTPKHLILATGHSGEANIPTFKGQEKFKGKICHSSQHTTGADFTNKKAIVVGCCNSGHDIAQDFVEQGADVTMVQRSSTYVMSSDSVINILFKDLYCEGGPPVEDADLIFHSIPNFLHKKMHKDVTAKIAEYDKETLDGLQKAGFKLDFGPDDSGFLMKYFSRGGGYYLDVGASKLIADGKIKMKQGQEISHFTEDGIVFADGQEIKADIVVLATGYKNMKTTAEKILGKEASKTNDVWGLDEEGELKTIWRNSGHPGLYYMGGNLALCRYMSKKLALYIKAKELGMTK</sequence>
<dbReference type="Proteomes" id="UP000245626">
    <property type="component" value="Unassembled WGS sequence"/>
</dbReference>
<reference evidence="1 2" key="1">
    <citation type="journal article" date="2018" name="Mol. Biol. Evol.">
        <title>Broad Genomic Sampling Reveals a Smut Pathogenic Ancestry of the Fungal Clade Ustilaginomycotina.</title>
        <authorList>
            <person name="Kijpornyongpan T."/>
            <person name="Mondo S.J."/>
            <person name="Barry K."/>
            <person name="Sandor L."/>
            <person name="Lee J."/>
            <person name="Lipzen A."/>
            <person name="Pangilinan J."/>
            <person name="LaButti K."/>
            <person name="Hainaut M."/>
            <person name="Henrissat B."/>
            <person name="Grigoriev I.V."/>
            <person name="Spatafora J.W."/>
            <person name="Aime M.C."/>
        </authorList>
    </citation>
    <scope>NUCLEOTIDE SEQUENCE [LARGE SCALE GENOMIC DNA]</scope>
    <source>
        <strain evidence="1 2">SA 807</strain>
    </source>
</reference>
<name>A0ACD0P5J0_9BASI</name>
<proteinExistence type="predicted"/>
<dbReference type="EMBL" id="KZ819728">
    <property type="protein sequence ID" value="PWN53375.1"/>
    <property type="molecule type" value="Genomic_DNA"/>
</dbReference>